<evidence type="ECO:0000256" key="11">
    <source>
        <dbReference type="ARBA" id="ARBA00022932"/>
    </source>
</evidence>
<feature type="binding site" evidence="15">
    <location>
        <position position="11"/>
    </location>
    <ligand>
        <name>Mg(2+)</name>
        <dbReference type="ChEBI" id="CHEBI:18420"/>
    </ligand>
</feature>
<dbReference type="Gene3D" id="1.10.150.20">
    <property type="entry name" value="5' to 3' exonuclease, C-terminal subdomain"/>
    <property type="match status" value="1"/>
</dbReference>
<dbReference type="GO" id="GO:0003887">
    <property type="term" value="F:DNA-directed DNA polymerase activity"/>
    <property type="evidence" value="ECO:0007669"/>
    <property type="project" value="UniProtKB-UniRule"/>
</dbReference>
<evidence type="ECO:0000256" key="12">
    <source>
        <dbReference type="ARBA" id="ARBA00023125"/>
    </source>
</evidence>
<dbReference type="FunFam" id="3.40.1170.60:FF:000001">
    <property type="entry name" value="DNA polymerase IV"/>
    <property type="match status" value="1"/>
</dbReference>
<dbReference type="CDD" id="cd03586">
    <property type="entry name" value="PolY_Pol_IV_kappa"/>
    <property type="match status" value="1"/>
</dbReference>
<evidence type="ECO:0000256" key="6">
    <source>
        <dbReference type="ARBA" id="ARBA00022695"/>
    </source>
</evidence>
<keyword evidence="8 15" id="KW-0479">Metal-binding</keyword>
<dbReference type="Pfam" id="PF21999">
    <property type="entry name" value="IMS_HHH_1"/>
    <property type="match status" value="1"/>
</dbReference>
<dbReference type="GO" id="GO:0006261">
    <property type="term" value="P:DNA-templated DNA replication"/>
    <property type="evidence" value="ECO:0007669"/>
    <property type="project" value="UniProtKB-UniRule"/>
</dbReference>
<dbReference type="InterPro" id="IPR043128">
    <property type="entry name" value="Rev_trsase/Diguanyl_cyclase"/>
</dbReference>
<dbReference type="GO" id="GO:0000287">
    <property type="term" value="F:magnesium ion binding"/>
    <property type="evidence" value="ECO:0007669"/>
    <property type="project" value="UniProtKB-UniRule"/>
</dbReference>
<dbReference type="EC" id="2.7.7.7" evidence="15"/>
<keyword evidence="6 15" id="KW-0548">Nucleotidyltransferase</keyword>
<feature type="active site" evidence="15">
    <location>
        <position position="107"/>
    </location>
</feature>
<evidence type="ECO:0000256" key="1">
    <source>
        <dbReference type="ARBA" id="ARBA00004496"/>
    </source>
</evidence>
<evidence type="ECO:0000256" key="5">
    <source>
        <dbReference type="ARBA" id="ARBA00022679"/>
    </source>
</evidence>
<dbReference type="OrthoDB" id="9808813at2"/>
<dbReference type="InterPro" id="IPR053848">
    <property type="entry name" value="IMS_HHH_1"/>
</dbReference>
<dbReference type="Gene3D" id="3.40.1170.60">
    <property type="match status" value="1"/>
</dbReference>
<evidence type="ECO:0000256" key="15">
    <source>
        <dbReference type="HAMAP-Rule" id="MF_01113"/>
    </source>
</evidence>
<dbReference type="GO" id="GO:0009432">
    <property type="term" value="P:SOS response"/>
    <property type="evidence" value="ECO:0007669"/>
    <property type="project" value="TreeGrafter"/>
</dbReference>
<evidence type="ECO:0000256" key="3">
    <source>
        <dbReference type="ARBA" id="ARBA00022457"/>
    </source>
</evidence>
<organism evidence="17 18">
    <name type="scientific">Francisella uliginis</name>
    <dbReference type="NCBI Taxonomy" id="573570"/>
    <lineage>
        <taxon>Bacteria</taxon>
        <taxon>Pseudomonadati</taxon>
        <taxon>Pseudomonadota</taxon>
        <taxon>Gammaproteobacteria</taxon>
        <taxon>Thiotrichales</taxon>
        <taxon>Francisellaceae</taxon>
        <taxon>Francisella</taxon>
    </lineage>
</organism>
<dbReference type="Pfam" id="PF11799">
    <property type="entry name" value="IMS_C"/>
    <property type="match status" value="1"/>
</dbReference>
<protein>
    <recommendedName>
        <fullName evidence="15">DNA polymerase IV</fullName>
        <shortName evidence="15">Pol IV</shortName>
        <ecNumber evidence="15">2.7.7.7</ecNumber>
    </recommendedName>
</protein>
<evidence type="ECO:0000256" key="8">
    <source>
        <dbReference type="ARBA" id="ARBA00022723"/>
    </source>
</evidence>
<comment type="catalytic activity">
    <reaction evidence="14 15">
        <text>DNA(n) + a 2'-deoxyribonucleoside 5'-triphosphate = DNA(n+1) + diphosphate</text>
        <dbReference type="Rhea" id="RHEA:22508"/>
        <dbReference type="Rhea" id="RHEA-COMP:17339"/>
        <dbReference type="Rhea" id="RHEA-COMP:17340"/>
        <dbReference type="ChEBI" id="CHEBI:33019"/>
        <dbReference type="ChEBI" id="CHEBI:61560"/>
        <dbReference type="ChEBI" id="CHEBI:173112"/>
        <dbReference type="EC" id="2.7.7.7"/>
    </reaction>
</comment>
<dbReference type="Gene3D" id="3.30.70.270">
    <property type="match status" value="1"/>
</dbReference>
<keyword evidence="11 15" id="KW-0239">DNA-directed DNA polymerase</keyword>
<dbReference type="InterPro" id="IPR050116">
    <property type="entry name" value="DNA_polymerase-Y"/>
</dbReference>
<feature type="site" description="Substrate discrimination" evidence="15">
    <location>
        <position position="16"/>
    </location>
</feature>
<evidence type="ECO:0000256" key="14">
    <source>
        <dbReference type="ARBA" id="ARBA00049244"/>
    </source>
</evidence>
<dbReference type="PANTHER" id="PTHR11076:SF33">
    <property type="entry name" value="DNA POLYMERASE KAPPA"/>
    <property type="match status" value="1"/>
</dbReference>
<evidence type="ECO:0000256" key="10">
    <source>
        <dbReference type="ARBA" id="ARBA00022842"/>
    </source>
</evidence>
<evidence type="ECO:0000256" key="9">
    <source>
        <dbReference type="ARBA" id="ARBA00022763"/>
    </source>
</evidence>
<sequence>MDKLRKIIHFDMDYFFAQVEEKVNPSLKDKPFAVGGTNPKRGVISTCNYIAREYGLHSAMPTSIALQKCPNLVLLNTDFAKYKAASAIIREIFHSFTDKVEPLSLDEAYLDVTDVTEYKNSATLIAQAIKQQIFNKTGLTGSAGVAPNKLLAKIASDINKPNGLYVITPDQVNNFVKDLPVKKLFGVGKVSQEKLKSMGVETCSQLQQISLNTLIDKFGKFGASLYNYARGIDNREVNPIRIRKSVSVENTYLDDLKTLETCLEKLPSLYEKLTSRMSDEHYKSIVGIFVKFTDTKFNKTSLTRVAKTLDKEALKNLIIELHKKQNHPIRLMGIGIRLGEVDDRQMELF</sequence>
<comment type="similarity">
    <text evidence="2 15">Belongs to the DNA polymerase type-Y family.</text>
</comment>
<dbReference type="GO" id="GO:0005829">
    <property type="term" value="C:cytosol"/>
    <property type="evidence" value="ECO:0007669"/>
    <property type="project" value="TreeGrafter"/>
</dbReference>
<dbReference type="HAMAP" id="MF_01113">
    <property type="entry name" value="DNApol_IV"/>
    <property type="match status" value="1"/>
</dbReference>
<keyword evidence="5 15" id="KW-0808">Transferase</keyword>
<dbReference type="SUPFAM" id="SSF100879">
    <property type="entry name" value="Lesion bypass DNA polymerase (Y-family), little finger domain"/>
    <property type="match status" value="1"/>
</dbReference>
<keyword evidence="18" id="KW-1185">Reference proteome</keyword>
<evidence type="ECO:0000256" key="4">
    <source>
        <dbReference type="ARBA" id="ARBA00022490"/>
    </source>
</evidence>
<evidence type="ECO:0000256" key="13">
    <source>
        <dbReference type="ARBA" id="ARBA00023204"/>
    </source>
</evidence>
<keyword evidence="13 15" id="KW-0234">DNA repair</keyword>
<dbReference type="PANTHER" id="PTHR11076">
    <property type="entry name" value="DNA REPAIR POLYMERASE UMUC / TRANSFERASE FAMILY MEMBER"/>
    <property type="match status" value="1"/>
</dbReference>
<comment type="subunit">
    <text evidence="15">Monomer.</text>
</comment>
<feature type="domain" description="UmuC" evidence="16">
    <location>
        <begin position="7"/>
        <end position="188"/>
    </location>
</feature>
<dbReference type="STRING" id="573570.F7310_05445"/>
<keyword evidence="4 15" id="KW-0963">Cytoplasm</keyword>
<dbReference type="GO" id="GO:0042276">
    <property type="term" value="P:error-prone translesion synthesis"/>
    <property type="evidence" value="ECO:0007669"/>
    <property type="project" value="TreeGrafter"/>
</dbReference>
<keyword evidence="3 15" id="KW-0515">Mutator protein</keyword>
<comment type="cofactor">
    <cofactor evidence="15">
        <name>Mg(2+)</name>
        <dbReference type="ChEBI" id="CHEBI:18420"/>
    </cofactor>
    <text evidence="15">Binds 2 magnesium ions per subunit.</text>
</comment>
<keyword evidence="10 15" id="KW-0460">Magnesium</keyword>
<dbReference type="AlphaFoldDB" id="A0A1L4BSK9"/>
<evidence type="ECO:0000256" key="7">
    <source>
        <dbReference type="ARBA" id="ARBA00022705"/>
    </source>
</evidence>
<dbReference type="GO" id="GO:0003684">
    <property type="term" value="F:damaged DNA binding"/>
    <property type="evidence" value="ECO:0007669"/>
    <property type="project" value="InterPro"/>
</dbReference>
<dbReference type="Proteomes" id="UP000184222">
    <property type="component" value="Chromosome"/>
</dbReference>
<accession>A0A1L4BSK9</accession>
<dbReference type="InterPro" id="IPR022880">
    <property type="entry name" value="DNApol_IV"/>
</dbReference>
<comment type="subcellular location">
    <subcellularLocation>
        <location evidence="1 15">Cytoplasm</location>
    </subcellularLocation>
</comment>
<dbReference type="GO" id="GO:0006281">
    <property type="term" value="P:DNA repair"/>
    <property type="evidence" value="ECO:0007669"/>
    <property type="project" value="UniProtKB-UniRule"/>
</dbReference>
<evidence type="ECO:0000313" key="17">
    <source>
        <dbReference type="EMBL" id="API86830.1"/>
    </source>
</evidence>
<proteinExistence type="inferred from homology"/>
<dbReference type="NCBIfam" id="NF002677">
    <property type="entry name" value="PRK02406.1"/>
    <property type="match status" value="1"/>
</dbReference>
<dbReference type="Pfam" id="PF00817">
    <property type="entry name" value="IMS"/>
    <property type="match status" value="1"/>
</dbReference>
<feature type="binding site" evidence="15">
    <location>
        <position position="106"/>
    </location>
    <ligand>
        <name>Mg(2+)</name>
        <dbReference type="ChEBI" id="CHEBI:18420"/>
    </ligand>
</feature>
<dbReference type="PROSITE" id="PS50173">
    <property type="entry name" value="UMUC"/>
    <property type="match status" value="1"/>
</dbReference>
<dbReference type="InterPro" id="IPR036775">
    <property type="entry name" value="DNA_pol_Y-fam_lit_finger_sf"/>
</dbReference>
<dbReference type="RefSeq" id="WP_072712354.1">
    <property type="nucleotide sequence ID" value="NZ_CP016796.1"/>
</dbReference>
<gene>
    <name evidence="15" type="primary">dinB</name>
    <name evidence="17" type="ORF">F7310_05445</name>
</gene>
<dbReference type="InterPro" id="IPR043502">
    <property type="entry name" value="DNA/RNA_pol_sf"/>
</dbReference>
<evidence type="ECO:0000256" key="2">
    <source>
        <dbReference type="ARBA" id="ARBA00010945"/>
    </source>
</evidence>
<keyword evidence="12 15" id="KW-0238">DNA-binding</keyword>
<dbReference type="SUPFAM" id="SSF56672">
    <property type="entry name" value="DNA/RNA polymerases"/>
    <property type="match status" value="1"/>
</dbReference>
<comment type="function">
    <text evidence="15">Poorly processive, error-prone DNA polymerase involved in untargeted mutagenesis. Copies undamaged DNA at stalled replication forks, which arise in vivo from mismatched or misaligned primer ends. These misaligned primers can be extended by PolIV. Exhibits no 3'-5' exonuclease (proofreading) activity. May be involved in translesional synthesis, in conjunction with the beta clamp from PolIII.</text>
</comment>
<dbReference type="Gene3D" id="3.30.1490.100">
    <property type="entry name" value="DNA polymerase, Y-family, little finger domain"/>
    <property type="match status" value="1"/>
</dbReference>
<evidence type="ECO:0000259" key="16">
    <source>
        <dbReference type="PROSITE" id="PS50173"/>
    </source>
</evidence>
<name>A0A1L4BSK9_9GAMM</name>
<keyword evidence="7 15" id="KW-0235">DNA replication</keyword>
<keyword evidence="9 15" id="KW-0227">DNA damage</keyword>
<evidence type="ECO:0000313" key="18">
    <source>
        <dbReference type="Proteomes" id="UP000184222"/>
    </source>
</evidence>
<dbReference type="FunFam" id="1.10.150.20:FF:000019">
    <property type="entry name" value="DNA polymerase IV"/>
    <property type="match status" value="1"/>
</dbReference>
<reference evidence="17 18" key="1">
    <citation type="journal article" date="2016" name="Appl. Environ. Microbiol.">
        <title>Whole genome relationships among Francisella bacteria of diverse origin define new species and provide specific regions for detection.</title>
        <authorList>
            <person name="Challacombe J.F."/>
            <person name="Petersen J.M."/>
            <person name="Gallegos-Graves V."/>
            <person name="Hodge D."/>
            <person name="Pillai S."/>
            <person name="Kuske C.R."/>
        </authorList>
    </citation>
    <scope>NUCLEOTIDE SEQUENCE [LARGE SCALE GENOMIC DNA]</scope>
    <source>
        <strain evidence="18">TX07-7310</strain>
    </source>
</reference>
<dbReference type="KEGG" id="frx:F7310_05445"/>
<dbReference type="InterPro" id="IPR001126">
    <property type="entry name" value="UmuC"/>
</dbReference>
<dbReference type="EMBL" id="CP016796">
    <property type="protein sequence ID" value="API86830.1"/>
    <property type="molecule type" value="Genomic_DNA"/>
</dbReference>
<dbReference type="InterPro" id="IPR017961">
    <property type="entry name" value="DNA_pol_Y-fam_little_finger"/>
</dbReference>